<feature type="domain" description="Carbohydrate kinase PfkB" evidence="4">
    <location>
        <begin position="1"/>
        <end position="209"/>
    </location>
</feature>
<dbReference type="InterPro" id="IPR011611">
    <property type="entry name" value="PfkB_dom"/>
</dbReference>
<evidence type="ECO:0000256" key="2">
    <source>
        <dbReference type="ARBA" id="ARBA00022679"/>
    </source>
</evidence>
<evidence type="ECO:0000259" key="4">
    <source>
        <dbReference type="Pfam" id="PF00294"/>
    </source>
</evidence>
<gene>
    <name evidence="5" type="primary">iolC_1</name>
    <name evidence="5" type="ORF">ERS852478_00469</name>
</gene>
<keyword evidence="3 5" id="KW-0418">Kinase</keyword>
<dbReference type="EC" id="2.7.1.92" evidence="5"/>
<evidence type="ECO:0000313" key="6">
    <source>
        <dbReference type="Proteomes" id="UP000095431"/>
    </source>
</evidence>
<protein>
    <submittedName>
        <fullName evidence="5">5-dehydro-2-deoxygluconokinase</fullName>
        <ecNumber evidence="5">2.7.1.92</ecNumber>
    </submittedName>
</protein>
<reference evidence="5 6" key="1">
    <citation type="submission" date="2015-09" db="EMBL/GenBank/DDBJ databases">
        <authorList>
            <consortium name="Pathogen Informatics"/>
        </authorList>
    </citation>
    <scope>NUCLEOTIDE SEQUENCE [LARGE SCALE GENOMIC DNA]</scope>
    <source>
        <strain evidence="5 6">2789STDY5834863</strain>
    </source>
</reference>
<dbReference type="Gene3D" id="3.40.1190.20">
    <property type="match status" value="1"/>
</dbReference>
<evidence type="ECO:0000256" key="1">
    <source>
        <dbReference type="ARBA" id="ARBA00010688"/>
    </source>
</evidence>
<dbReference type="PANTHER" id="PTHR43320:SF2">
    <property type="entry name" value="2-DEHYDRO-3-DEOXYGLUCONOKINASE_2-DEHYDRO-3-DEOXYGALACTONOKINASE"/>
    <property type="match status" value="1"/>
</dbReference>
<name>A0A173Y0M0_9FIRM</name>
<evidence type="ECO:0000256" key="3">
    <source>
        <dbReference type="ARBA" id="ARBA00022777"/>
    </source>
</evidence>
<dbReference type="InterPro" id="IPR052700">
    <property type="entry name" value="Carb_kinase_PfkB-like"/>
</dbReference>
<dbReference type="Pfam" id="PF00294">
    <property type="entry name" value="PfkB"/>
    <property type="match status" value="2"/>
</dbReference>
<dbReference type="PANTHER" id="PTHR43320">
    <property type="entry name" value="SUGAR KINASE"/>
    <property type="match status" value="1"/>
</dbReference>
<accession>A0A173Y0M0</accession>
<keyword evidence="2 5" id="KW-0808">Transferase</keyword>
<dbReference type="AlphaFoldDB" id="A0A173Y0M0"/>
<evidence type="ECO:0000313" key="5">
    <source>
        <dbReference type="EMBL" id="CUN56425.1"/>
    </source>
</evidence>
<dbReference type="EMBL" id="CYZN01000003">
    <property type="protein sequence ID" value="CUN56425.1"/>
    <property type="molecule type" value="Genomic_DNA"/>
</dbReference>
<organism evidence="5 6">
    <name type="scientific">Blautia wexlerae</name>
    <dbReference type="NCBI Taxonomy" id="418240"/>
    <lineage>
        <taxon>Bacteria</taxon>
        <taxon>Bacillati</taxon>
        <taxon>Bacillota</taxon>
        <taxon>Clostridia</taxon>
        <taxon>Lachnospirales</taxon>
        <taxon>Lachnospiraceae</taxon>
        <taxon>Blautia</taxon>
    </lineage>
</organism>
<dbReference type="CDD" id="cd01166">
    <property type="entry name" value="KdgK"/>
    <property type="match status" value="1"/>
</dbReference>
<comment type="similarity">
    <text evidence="1">Belongs to the carbohydrate kinase PfkB family.</text>
</comment>
<sequence>MAKVVTMGEIMLRLSPPGYQRFAQASEFEINYGGAEANVAVSLAQLGHDVTYISKIPSNAIGEAAIATLKKTGVDCRYIARGGKRLGVYFLENGASVRPSNVVYDRADSSITQASAEEFDFDQIFDGVDLFHVSGITPVLSEETARLTRIALQKAKEHGVTTSFDLNYRTKLWTEDITGKQKLLSDLMSYVDICFGNTRDAAKCLGYAEKDTDFIDGDYSICVDEKHMENVRKRYGFIYLITTLRKSISASDNGWSGAVCSSSGLYQGSEYNLHIIDRVGGGDSFAAGFLHGILRHMGPERALEFALAAAAIKHTIPGDLNYISEEEVLTLMNSDGSGRVNR</sequence>
<dbReference type="SUPFAM" id="SSF53613">
    <property type="entry name" value="Ribokinase-like"/>
    <property type="match status" value="1"/>
</dbReference>
<dbReference type="GO" id="GO:0047590">
    <property type="term" value="F:5-dehydro-2-deoxygluconokinase activity"/>
    <property type="evidence" value="ECO:0007669"/>
    <property type="project" value="UniProtKB-EC"/>
</dbReference>
<dbReference type="RefSeq" id="WP_055199652.1">
    <property type="nucleotide sequence ID" value="NZ_BTHH01000002.1"/>
</dbReference>
<dbReference type="Proteomes" id="UP000095431">
    <property type="component" value="Unassembled WGS sequence"/>
</dbReference>
<proteinExistence type="inferred from homology"/>
<dbReference type="InterPro" id="IPR029056">
    <property type="entry name" value="Ribokinase-like"/>
</dbReference>
<feature type="domain" description="Carbohydrate kinase PfkB" evidence="4">
    <location>
        <begin position="259"/>
        <end position="315"/>
    </location>
</feature>